<feature type="compositionally biased region" description="Basic residues" evidence="1">
    <location>
        <begin position="586"/>
        <end position="596"/>
    </location>
</feature>
<evidence type="ECO:0000256" key="1">
    <source>
        <dbReference type="SAM" id="MobiDB-lite"/>
    </source>
</evidence>
<feature type="compositionally biased region" description="Polar residues" evidence="1">
    <location>
        <begin position="1028"/>
        <end position="1038"/>
    </location>
</feature>
<evidence type="ECO:0000313" key="3">
    <source>
        <dbReference type="Proteomes" id="UP000221165"/>
    </source>
</evidence>
<name>A0A2C6KV60_9APIC</name>
<feature type="region of interest" description="Disordered" evidence="1">
    <location>
        <begin position="1281"/>
        <end position="1317"/>
    </location>
</feature>
<feature type="compositionally biased region" description="Polar residues" evidence="1">
    <location>
        <begin position="1634"/>
        <end position="1648"/>
    </location>
</feature>
<feature type="compositionally biased region" description="Basic and acidic residues" evidence="1">
    <location>
        <begin position="1056"/>
        <end position="1067"/>
    </location>
</feature>
<protein>
    <submittedName>
        <fullName evidence="2">Ap2 domain transcription factor ap2viii-3</fullName>
    </submittedName>
</protein>
<dbReference type="OrthoDB" id="354906at2759"/>
<dbReference type="Gene3D" id="1.20.5.2050">
    <property type="match status" value="1"/>
</dbReference>
<feature type="compositionally biased region" description="Basic and acidic residues" evidence="1">
    <location>
        <begin position="1567"/>
        <end position="1576"/>
    </location>
</feature>
<feature type="region of interest" description="Disordered" evidence="1">
    <location>
        <begin position="1853"/>
        <end position="1955"/>
    </location>
</feature>
<feature type="compositionally biased region" description="Low complexity" evidence="1">
    <location>
        <begin position="503"/>
        <end position="516"/>
    </location>
</feature>
<feature type="region of interest" description="Disordered" evidence="1">
    <location>
        <begin position="956"/>
        <end position="986"/>
    </location>
</feature>
<feature type="compositionally biased region" description="Low complexity" evidence="1">
    <location>
        <begin position="524"/>
        <end position="535"/>
    </location>
</feature>
<feature type="region of interest" description="Disordered" evidence="1">
    <location>
        <begin position="1051"/>
        <end position="1078"/>
    </location>
</feature>
<dbReference type="EMBL" id="MIGC01003036">
    <property type="protein sequence ID" value="PHJ20065.1"/>
    <property type="molecule type" value="Genomic_DNA"/>
</dbReference>
<feature type="compositionally biased region" description="Low complexity" evidence="1">
    <location>
        <begin position="465"/>
        <end position="494"/>
    </location>
</feature>
<gene>
    <name evidence="2" type="ORF">CSUI_006100</name>
</gene>
<feature type="compositionally biased region" description="Basic and acidic residues" evidence="1">
    <location>
        <begin position="1498"/>
        <end position="1540"/>
    </location>
</feature>
<feature type="region of interest" description="Disordered" evidence="1">
    <location>
        <begin position="1009"/>
        <end position="1038"/>
    </location>
</feature>
<feature type="compositionally biased region" description="Polar residues" evidence="1">
    <location>
        <begin position="774"/>
        <end position="788"/>
    </location>
</feature>
<accession>A0A2C6KV60</accession>
<keyword evidence="3" id="KW-1185">Reference proteome</keyword>
<sequence>MMDSLGLFVGSGAEGGYAEPSSQVVPAIHCTHRQPFFAGPVKFDTSSGSPSADGEPGLGEAVSLDRLQLPTQADMFMGRYESACTLGGGLDAVLPPSSCSTSCSASPDASPSAASSSSGAACNASFAAVPGVKDFKCEQPLQSLSSAVPSVTVEPSHFFSLQEACVQQAWKGLSDNGQGHTWSSNSMVTPMAASTLLRGLVNLQGRQRWAGAASACPSYATVPQIVAPTPSCVSDVVAQANKVDESVPAFGQLQQGPQKLGGVTGDALSASALSFLLLSGASQWLSLEEGQRDGRRLLEAKSTNVSSVENVSQRRKVAGAGAPVGDSQPRCSARPASDGPGTQRRSLGVTSRVLDSQRRAAAASTEGGRGSGTKSATATIGNNKASYHPDKQEWRTRYYQDGRRCMRTYSAKYYGYEKAKCLAETFIRYVQTHGTVPSQQTLMLEAEQTRLALGDVERQRCTTDAPVSVSSFSSPSDTSNFVSSASAPDTAPASQHSFGAGMSASSNGYCSSLSSSHEPDMVNPSPSATWASTAAVRDQSSPAVHGSTSPVVADSSKKAACQRSTSSVVLPTLPGGAAGREDNLRAHRRPFNKKRPQGSPPGLPSSGLGTVLGRARGSAELLAGSSCASSRDSAKLGEAVLRGSQIGLAGFPTAGAAGMTAEARSAMQGKASGDDCPQNLPGRFSTAGLKGGPAVSASLIRPTDQSDLFGVVAQSGRLRSASPASEVHDDSTRSREMLRSVTESDVVAAAASVFARYQPEVVSNSLAGVPTPTGGASETGSGNGSCVQKQFSGDREIAQGPARLMEKAPSSCPPMEKPPVPVFATDKVLETFQAHCQEREDREKSFQQSRVVSGTGHQEAVEDITVSLLQAFFKGCVSDSLQEGHPTTWDPSFLSRNFEGGGQRGGVDGLDANGAALHTGVSSCGNDDRSRNRLCQSSASLECRFPGTLSLSPSDCHRSRGTAAYSPGREGTSCHTSHPAPDSQTSCPSLIASNHCHLGPNTGHGSFSCLEATSSPSGERAESEHLRTSGSSLHSSGAFNLETVGGLHLRQKVQRQPHEPADKRAREPANWSQIQKRKRSEYESGQALAGFCFDRPSWRPAPATDICVKEHVEEGGCSTREGKGACLQPRTCASGAKKHPHSAAVDWLESFHHGVRLRSQFHGGEAALTTGREAPRAGSLISDYVLQTSHAENFLPMLTSMLDQGAEEHTRAETGRLLQDGQQSLDLYDASVRSVSTLPSALFHAFADLQVLDHGEPDQCGETLPESREEGGQLRLSVPGGNPQEIDDLDPNFSTDVGIEQRRKSRRNSGETDSTCFERREEHFEAKTSKTGVTRAAALALQLVNAHVASLSRLANAAGPPLFCAFASVFDQQCGNWTEAGSLDLEHASGIRESNSGKELKQNWILRAREAVEALSAHVLRAAVEAASAVRAAGCEAACASRVGGTTQEVAHDSEALEEQSTASERSTTASGQMMVVPRTSHAEAKQEASPNEQCEETLDHEQPSEVRTRVGKEQEFHLLGNKQDEDRAKDQLLRGHAEPTTEDGPQKRLKTGPAPAPIDEPLASDGKTRADRGEEGEFVTQETAGETTAQNDGSIESHGVSQTQDASPAVGTQLGSEIPGWDEGLTHPRAAETVNSCRTIQAEQQMPSDEPTPGLRVKGGTHEDVASGEANGPPTQDCDVDRASRTKDGAICKDLRERSGARSVDRDTRSRDDAPSDEKIDRTVGVVSGKGVSERPACCSFATFKTAKERAAMQLLEQYFMLVRLGGRLGAALEKEKEEKERKRQRQHAAVRIGAITALAQQLFRDNVRLLAAAVSALREATKVGAAKNRKGKAECVDANVASNLEAPGVRLAPSVANKDDEGEARDSSAARSATDRQVSDVCTQETGGARRLKEVGTSGDTEGSASKPSDSQLILVASSTPTSGDSLPEADPDDPASRKLTSEAPVSPSLATCCPHTTAASSVLSSLSGGSPTTSLSPQTSCALFDDAACASQLSAVLDDAVTFHEDGQVDRGQSSGTFGQLLPERKEASCLSSVEARSRQGPEEERSSFLSAAEACREIQQVVRRLRPRMEQIELFSRRCVSLFSLQRQVLEHQRLQLSAYEEQRLRQRGRTQFAASTFSRCAARSRGRNCGAGTDANAGSGAGIWRQACSPEQPRGSLDFGMAGSVSESHLSCPRKGFDFGLALRGMTRLFRGDAVPRGSVEECELDGDSTRFLETARVDRKSGGRQLHGGAELLSAEDALGRSQPGTLQADLPQIQSPCLDNSYCYRRLHEPEGSYEWACPLAQSVACFPNVQGLPCIRSQCEFRQTPGLGRPTRKSGTLQSQNFAGQLNAGVAPIEGSDLLLDDVVLNAACWLTQLDECKRWAVVPGREFFGEHGEEDDTLEGTGSSKRELEVISEMMRDGTVGRGAAVKKRRLLEESQDRPTWRLRGEIEAFLSSLQTDNVPSMPEISSFLHMKGNTISS</sequence>
<reference evidence="2 3" key="1">
    <citation type="journal article" date="2017" name="Int. J. Parasitol.">
        <title>The genome of the protozoan parasite Cystoisospora suis and a reverse vaccinology approach to identify vaccine candidates.</title>
        <authorList>
            <person name="Palmieri N."/>
            <person name="Shrestha A."/>
            <person name="Ruttkowski B."/>
            <person name="Beck T."/>
            <person name="Vogl C."/>
            <person name="Tomley F."/>
            <person name="Blake D.P."/>
            <person name="Joachim A."/>
        </authorList>
    </citation>
    <scope>NUCLEOTIDE SEQUENCE [LARGE SCALE GENOMIC DNA]</scope>
    <source>
        <strain evidence="2 3">Wien I</strain>
    </source>
</reference>
<feature type="compositionally biased region" description="Polar residues" evidence="1">
    <location>
        <begin position="1900"/>
        <end position="1927"/>
    </location>
</feature>
<proteinExistence type="predicted"/>
<feature type="compositionally biased region" description="Basic and acidic residues" evidence="1">
    <location>
        <begin position="1866"/>
        <end position="1880"/>
    </location>
</feature>
<feature type="region of interest" description="Disordered" evidence="1">
    <location>
        <begin position="465"/>
        <end position="611"/>
    </location>
</feature>
<feature type="compositionally biased region" description="Polar residues" evidence="1">
    <location>
        <begin position="372"/>
        <end position="385"/>
    </location>
</feature>
<dbReference type="VEuPathDB" id="ToxoDB:CSUI_006100"/>
<feature type="compositionally biased region" description="Polar residues" evidence="1">
    <location>
        <begin position="538"/>
        <end position="550"/>
    </location>
</feature>
<dbReference type="Proteomes" id="UP000221165">
    <property type="component" value="Unassembled WGS sequence"/>
</dbReference>
<organism evidence="2 3">
    <name type="scientific">Cystoisospora suis</name>
    <dbReference type="NCBI Taxonomy" id="483139"/>
    <lineage>
        <taxon>Eukaryota</taxon>
        <taxon>Sar</taxon>
        <taxon>Alveolata</taxon>
        <taxon>Apicomplexa</taxon>
        <taxon>Conoidasida</taxon>
        <taxon>Coccidia</taxon>
        <taxon>Eucoccidiorida</taxon>
        <taxon>Eimeriorina</taxon>
        <taxon>Sarcocystidae</taxon>
        <taxon>Cystoisospora</taxon>
    </lineage>
</organism>
<feature type="compositionally biased region" description="Polar residues" evidence="1">
    <location>
        <begin position="302"/>
        <end position="311"/>
    </location>
</feature>
<feature type="compositionally biased region" description="Polar residues" evidence="1">
    <location>
        <begin position="1581"/>
        <end position="1607"/>
    </location>
</feature>
<comment type="caution">
    <text evidence="2">The sequence shown here is derived from an EMBL/GenBank/DDBJ whole genome shotgun (WGS) entry which is preliminary data.</text>
</comment>
<feature type="region of interest" description="Disordered" evidence="1">
    <location>
        <begin position="302"/>
        <end position="387"/>
    </location>
</feature>
<evidence type="ECO:0000313" key="2">
    <source>
        <dbReference type="EMBL" id="PHJ20065.1"/>
    </source>
</evidence>
<feature type="compositionally biased region" description="Basic and acidic residues" evidence="1">
    <location>
        <begin position="1680"/>
        <end position="1722"/>
    </location>
</feature>
<dbReference type="GeneID" id="94429476"/>
<feature type="region of interest" description="Disordered" evidence="1">
    <location>
        <begin position="1450"/>
        <end position="1722"/>
    </location>
</feature>
<feature type="compositionally biased region" description="Polar residues" evidence="1">
    <location>
        <begin position="1459"/>
        <end position="1472"/>
    </location>
</feature>
<feature type="region of interest" description="Disordered" evidence="1">
    <location>
        <begin position="768"/>
        <end position="788"/>
    </location>
</feature>
<dbReference type="RefSeq" id="XP_067921756.1">
    <property type="nucleotide sequence ID" value="XM_068066265.1"/>
</dbReference>